<gene>
    <name evidence="1" type="ORF">GCM10009559_10690</name>
</gene>
<sequence length="143" mass="15985">MTTADPSPTDETSPAQLLLDAVDALPARDRNRVLLWLLDPASAGPRAGRTLNSYSQALLARVPELSPTASEHIHERWSAPRTEDTGDERMHVVPIRLGGSQYRRLRSWCTQHNFSMATVVRGLVDQFLDRQDPQPRVPEHVGN</sequence>
<accession>A0ABP3ZVE8</accession>
<evidence type="ECO:0000313" key="2">
    <source>
        <dbReference type="Proteomes" id="UP001499967"/>
    </source>
</evidence>
<comment type="caution">
    <text evidence="1">The sequence shown here is derived from an EMBL/GenBank/DDBJ whole genome shotgun (WGS) entry which is preliminary data.</text>
</comment>
<dbReference type="EMBL" id="BAAAHP010000029">
    <property type="protein sequence ID" value="GAA0925752.1"/>
    <property type="molecule type" value="Genomic_DNA"/>
</dbReference>
<evidence type="ECO:0000313" key="1">
    <source>
        <dbReference type="EMBL" id="GAA0925752.1"/>
    </source>
</evidence>
<reference evidence="2" key="1">
    <citation type="journal article" date="2019" name="Int. J. Syst. Evol. Microbiol.">
        <title>The Global Catalogue of Microorganisms (GCM) 10K type strain sequencing project: providing services to taxonomists for standard genome sequencing and annotation.</title>
        <authorList>
            <consortium name="The Broad Institute Genomics Platform"/>
            <consortium name="The Broad Institute Genome Sequencing Center for Infectious Disease"/>
            <person name="Wu L."/>
            <person name="Ma J."/>
        </authorList>
    </citation>
    <scope>NUCLEOTIDE SEQUENCE [LARGE SCALE GENOMIC DNA]</scope>
    <source>
        <strain evidence="2">JCM 11117</strain>
    </source>
</reference>
<dbReference type="InterPro" id="IPR010985">
    <property type="entry name" value="Ribbon_hlx_hlx"/>
</dbReference>
<protein>
    <recommendedName>
        <fullName evidence="3">CopG family transcriptional regulator</fullName>
    </recommendedName>
</protein>
<organism evidence="1 2">
    <name type="scientific">Pseudonocardia zijingensis</name>
    <dbReference type="NCBI Taxonomy" id="153376"/>
    <lineage>
        <taxon>Bacteria</taxon>
        <taxon>Bacillati</taxon>
        <taxon>Actinomycetota</taxon>
        <taxon>Actinomycetes</taxon>
        <taxon>Pseudonocardiales</taxon>
        <taxon>Pseudonocardiaceae</taxon>
        <taxon>Pseudonocardia</taxon>
    </lineage>
</organism>
<name>A0ABP3ZVE8_9PSEU</name>
<dbReference type="SUPFAM" id="SSF47598">
    <property type="entry name" value="Ribbon-helix-helix"/>
    <property type="match status" value="1"/>
</dbReference>
<dbReference type="RefSeq" id="WP_343939519.1">
    <property type="nucleotide sequence ID" value="NZ_BAAAHP010000029.1"/>
</dbReference>
<dbReference type="Proteomes" id="UP001499967">
    <property type="component" value="Unassembled WGS sequence"/>
</dbReference>
<proteinExistence type="predicted"/>
<keyword evidence="2" id="KW-1185">Reference proteome</keyword>
<evidence type="ECO:0008006" key="3">
    <source>
        <dbReference type="Google" id="ProtNLM"/>
    </source>
</evidence>